<feature type="region of interest" description="Disordered" evidence="11">
    <location>
        <begin position="127"/>
        <end position="176"/>
    </location>
</feature>
<comment type="similarity">
    <text evidence="2">Belongs to the hunchback C2H2-type zinc-finger protein family.</text>
</comment>
<dbReference type="FunFam" id="3.30.160.60:FF:002883">
    <property type="entry name" value="Hunchback-like protein"/>
    <property type="match status" value="1"/>
</dbReference>
<dbReference type="Pfam" id="PF00096">
    <property type="entry name" value="zf-C2H2"/>
    <property type="match status" value="1"/>
</dbReference>
<keyword evidence="9" id="KW-0539">Nucleus</keyword>
<dbReference type="Gene3D" id="3.30.160.60">
    <property type="entry name" value="Classic Zinc Finger"/>
    <property type="match status" value="4"/>
</dbReference>
<evidence type="ECO:0000256" key="11">
    <source>
        <dbReference type="SAM" id="MobiDB-lite"/>
    </source>
</evidence>
<dbReference type="GO" id="GO:0005634">
    <property type="term" value="C:nucleus"/>
    <property type="evidence" value="ECO:0007669"/>
    <property type="project" value="UniProtKB-SubCell"/>
</dbReference>
<dbReference type="InterPro" id="IPR013087">
    <property type="entry name" value="Znf_C2H2_type"/>
</dbReference>
<evidence type="ECO:0000256" key="8">
    <source>
        <dbReference type="ARBA" id="ARBA00023125"/>
    </source>
</evidence>
<dbReference type="PROSITE" id="PS50157">
    <property type="entry name" value="ZINC_FINGER_C2H2_2"/>
    <property type="match status" value="4"/>
</dbReference>
<dbReference type="PANTHER" id="PTHR24379">
    <property type="entry name" value="KRAB AND ZINC FINGER DOMAIN-CONTAINING"/>
    <property type="match status" value="1"/>
</dbReference>
<comment type="subcellular location">
    <subcellularLocation>
        <location evidence="1">Nucleus</location>
    </subcellularLocation>
</comment>
<dbReference type="GO" id="GO:0000977">
    <property type="term" value="F:RNA polymerase II transcription regulatory region sequence-specific DNA binding"/>
    <property type="evidence" value="ECO:0007669"/>
    <property type="project" value="UniProtKB-ARBA"/>
</dbReference>
<dbReference type="PROSITE" id="PS00028">
    <property type="entry name" value="ZINC_FINGER_C2H2_1"/>
    <property type="match status" value="2"/>
</dbReference>
<feature type="domain" description="C2H2-type" evidence="12">
    <location>
        <begin position="609"/>
        <end position="636"/>
    </location>
</feature>
<keyword evidence="14" id="KW-1185">Reference proteome</keyword>
<evidence type="ECO:0000313" key="13">
    <source>
        <dbReference type="EMBL" id="KAF7256471.1"/>
    </source>
</evidence>
<dbReference type="FunFam" id="3.30.160.60:FF:001301">
    <property type="entry name" value="Blast:Protein hunchback"/>
    <property type="match status" value="1"/>
</dbReference>
<feature type="region of interest" description="Disordered" evidence="11">
    <location>
        <begin position="305"/>
        <end position="384"/>
    </location>
</feature>
<evidence type="ECO:0000256" key="1">
    <source>
        <dbReference type="ARBA" id="ARBA00004123"/>
    </source>
</evidence>
<dbReference type="PANTHER" id="PTHR24379:SF121">
    <property type="entry name" value="C2H2-TYPE DOMAIN-CONTAINING PROTEIN"/>
    <property type="match status" value="1"/>
</dbReference>
<dbReference type="GO" id="GO:0040034">
    <property type="term" value="P:regulation of development, heterochronic"/>
    <property type="evidence" value="ECO:0007669"/>
    <property type="project" value="UniProtKB-ARBA"/>
</dbReference>
<reference evidence="13" key="1">
    <citation type="submission" date="2019-07" db="EMBL/GenBank/DDBJ databases">
        <title>Annotation for the trematode Paragonimus miyazaki's.</title>
        <authorList>
            <person name="Choi Y.-J."/>
        </authorList>
    </citation>
    <scope>NUCLEOTIDE SEQUENCE</scope>
    <source>
        <strain evidence="13">Japan</strain>
    </source>
</reference>
<keyword evidence="3" id="KW-0217">Developmental protein</keyword>
<feature type="compositionally biased region" description="Polar residues" evidence="11">
    <location>
        <begin position="144"/>
        <end position="169"/>
    </location>
</feature>
<evidence type="ECO:0000256" key="3">
    <source>
        <dbReference type="ARBA" id="ARBA00022473"/>
    </source>
</evidence>
<feature type="region of interest" description="Disordered" evidence="11">
    <location>
        <begin position="415"/>
        <end position="462"/>
    </location>
</feature>
<dbReference type="OrthoDB" id="10015593at2759"/>
<evidence type="ECO:0000256" key="5">
    <source>
        <dbReference type="ARBA" id="ARBA00022737"/>
    </source>
</evidence>
<evidence type="ECO:0000256" key="2">
    <source>
        <dbReference type="ARBA" id="ARBA00007746"/>
    </source>
</evidence>
<sequence length="1123" mass="124677">MLDTMNDLSRLDRSELTNPTALHLDRTTVVPVFLPDCRMALSIESNYVPQSPCYLLSSHEPTQLESSAVLTSPTTRSSQLFPCNGPLSSSPLREPSHLIQTTEPKAQSLTAQMSLLHGVDQSGLHLLNHAINDGPNPPVESPTRYPNEQPQSRGQKNSEVHSYQGSKENALQWGSGDPVHKVFSPVPSSLWSPVSCPSPSLRPLGQLHVRTHRTTDCDDAHADTTAQCNFHSTDANMMSISALSKNPIPVTHPHVSPNLPRKESIDGANCTQYTHPTSSTVEAITLRLQSLSSPPETHDELHVFTGFSNSGPAGTEEPASLEVSSETQRAMESSDSTPPSTGNCSQRNLGSKHTGQFSSVVGNPGYGSDKFHPSSPTDKWAPHLYNNNMDKDGLMKHKKPFEHRIKASESYQIDAAESSDLCPSSPQTPNAYNECGQPDKAERAASLTGSEPHSSAEDSDEGMSMARFEQMTNSVQPDKAGLFFCHLCEFTGCSRQEFQDHLRSHYDYKCMKCDYTSRTEGRLKRHLKDFHSEIPPENFSGKAIKPIRSKLQRCKQCDFMTETKDEFWRHLRVHIKEDKRLECSLCCFVTEYKHHLEYHMRNHMGSKPYKCPKCNYECVNKSMLNSHMKSHSNVYPYRCANCHYATKYCHSLKLHLAKNGHKPAVVLNADGSLPSYDNTSELMSLRRGPNIRQLSARGQSNSSPDSMKDQKFAGYPDIHTTHSNSAAGMITFGENLAVRHFVNPGTVHSNDSGTNHVITPDPLPFSPCLSFPFPFTNTTIPHFPALSFSNPLLGPSGLFPSLINQSKLIHPLSEPSGLLPPPALSTNLLSLDKHTISNVSISSLPNLNGPSFPYPDPSVMAAIIAAMQQSSATQGVSLAPVLTQSTIPTHVTAPSSRSTHYLCQTTHSPLNLGVVTQVTPPTTPQPPLQVPLQRNSEFGFTQPTSEVVEKQDLNRTLNLVEKDSLTELTVKEQRSPVKSENTDAEYALDLSSKIHTQWISQSEYARPSTSLQFRDNRTAARSNGSRKRLRRFRSAHRIRNGVGNQFSTACSANTSSDSTDQEDRTHFDYECRFCEIRFRHRALYDIHMGFHSHADPYLCNRCGHHSRDPVDFFIHLGQMAHYS</sequence>
<dbReference type="SMART" id="SM00355">
    <property type="entry name" value="ZnF_C2H2"/>
    <property type="match status" value="8"/>
</dbReference>
<dbReference type="AlphaFoldDB" id="A0A8S9YTY8"/>
<feature type="domain" description="C2H2-type" evidence="12">
    <location>
        <begin position="1069"/>
        <end position="1096"/>
    </location>
</feature>
<evidence type="ECO:0000256" key="7">
    <source>
        <dbReference type="ARBA" id="ARBA00022833"/>
    </source>
</evidence>
<keyword evidence="6 10" id="KW-0863">Zinc-finger</keyword>
<evidence type="ECO:0000256" key="6">
    <source>
        <dbReference type="ARBA" id="ARBA00022771"/>
    </source>
</evidence>
<feature type="compositionally biased region" description="Polar residues" evidence="11">
    <location>
        <begin position="73"/>
        <end position="91"/>
    </location>
</feature>
<dbReference type="GO" id="GO:0008270">
    <property type="term" value="F:zinc ion binding"/>
    <property type="evidence" value="ECO:0007669"/>
    <property type="project" value="UniProtKB-KW"/>
</dbReference>
<dbReference type="SUPFAM" id="SSF57667">
    <property type="entry name" value="beta-beta-alpha zinc fingers"/>
    <property type="match status" value="2"/>
</dbReference>
<keyword evidence="4" id="KW-0479">Metal-binding</keyword>
<evidence type="ECO:0000256" key="4">
    <source>
        <dbReference type="ARBA" id="ARBA00022723"/>
    </source>
</evidence>
<proteinExistence type="inferred from homology"/>
<feature type="domain" description="C2H2-type" evidence="12">
    <location>
        <begin position="508"/>
        <end position="536"/>
    </location>
</feature>
<evidence type="ECO:0000259" key="12">
    <source>
        <dbReference type="PROSITE" id="PS50157"/>
    </source>
</evidence>
<gene>
    <name evidence="13" type="ORF">EG68_06703</name>
</gene>
<feature type="region of interest" description="Disordered" evidence="11">
    <location>
        <begin position="73"/>
        <end position="94"/>
    </location>
</feature>
<protein>
    <recommendedName>
        <fullName evidence="12">C2H2-type domain-containing protein</fullName>
    </recommendedName>
</protein>
<evidence type="ECO:0000256" key="10">
    <source>
        <dbReference type="PROSITE-ProRule" id="PRU00042"/>
    </source>
</evidence>
<keyword evidence="7" id="KW-0862">Zinc</keyword>
<evidence type="ECO:0000256" key="9">
    <source>
        <dbReference type="ARBA" id="ARBA00023242"/>
    </source>
</evidence>
<dbReference type="GO" id="GO:0000122">
    <property type="term" value="P:negative regulation of transcription by RNA polymerase II"/>
    <property type="evidence" value="ECO:0007669"/>
    <property type="project" value="UniProtKB-ARBA"/>
</dbReference>
<feature type="compositionally biased region" description="Polar residues" evidence="11">
    <location>
        <begin position="322"/>
        <end position="361"/>
    </location>
</feature>
<dbReference type="EMBL" id="JTDE01003096">
    <property type="protein sequence ID" value="KAF7256471.1"/>
    <property type="molecule type" value="Genomic_DNA"/>
</dbReference>
<dbReference type="InterPro" id="IPR036236">
    <property type="entry name" value="Znf_C2H2_sf"/>
</dbReference>
<accession>A0A8S9YTY8</accession>
<name>A0A8S9YTY8_9TREM</name>
<feature type="compositionally biased region" description="Polar residues" evidence="11">
    <location>
        <begin position="421"/>
        <end position="431"/>
    </location>
</feature>
<comment type="caution">
    <text evidence="13">The sequence shown here is derived from an EMBL/GenBank/DDBJ whole genome shotgun (WGS) entry which is preliminary data.</text>
</comment>
<evidence type="ECO:0000313" key="14">
    <source>
        <dbReference type="Proteomes" id="UP000822476"/>
    </source>
</evidence>
<keyword evidence="8" id="KW-0238">DNA-binding</keyword>
<organism evidence="13 14">
    <name type="scientific">Paragonimus skrjabini miyazakii</name>
    <dbReference type="NCBI Taxonomy" id="59628"/>
    <lineage>
        <taxon>Eukaryota</taxon>
        <taxon>Metazoa</taxon>
        <taxon>Spiralia</taxon>
        <taxon>Lophotrochozoa</taxon>
        <taxon>Platyhelminthes</taxon>
        <taxon>Trematoda</taxon>
        <taxon>Digenea</taxon>
        <taxon>Plagiorchiida</taxon>
        <taxon>Troglotremata</taxon>
        <taxon>Troglotrematidae</taxon>
        <taxon>Paragonimus</taxon>
    </lineage>
</organism>
<dbReference type="Proteomes" id="UP000822476">
    <property type="component" value="Unassembled WGS sequence"/>
</dbReference>
<feature type="domain" description="C2H2-type" evidence="12">
    <location>
        <begin position="581"/>
        <end position="608"/>
    </location>
</feature>
<keyword evidence="5" id="KW-0677">Repeat</keyword>